<dbReference type="Proteomes" id="UP000516305">
    <property type="component" value="Chromosome"/>
</dbReference>
<accession>A0A7H0VH32</accession>
<evidence type="ECO:0000313" key="3">
    <source>
        <dbReference type="Proteomes" id="UP000516305"/>
    </source>
</evidence>
<name>A0A7H0VH32_9FLAO</name>
<keyword evidence="1" id="KW-0812">Transmembrane</keyword>
<evidence type="ECO:0000313" key="2">
    <source>
        <dbReference type="EMBL" id="QNR25030.1"/>
    </source>
</evidence>
<reference evidence="2 3" key="1">
    <citation type="submission" date="2020-08" db="EMBL/GenBank/DDBJ databases">
        <title>Croceimicrobium hydrocarbonivorans gen. nov., sp. nov., a novel marine bacterium isolated from a bacterial consortium that degrades polyethylene terephthalate.</title>
        <authorList>
            <person name="Liu R."/>
        </authorList>
    </citation>
    <scope>NUCLEOTIDE SEQUENCE [LARGE SCALE GENOMIC DNA]</scope>
    <source>
        <strain evidence="2 3">A20-9</strain>
    </source>
</reference>
<keyword evidence="1" id="KW-0472">Membrane</keyword>
<proteinExistence type="predicted"/>
<sequence length="204" mass="23755">MDTGSLISHLVPLVVIIAASVYKLHQRKKSKENVANEEAKTKPTQEAVENDKVLFIQGLKREDLERMIEDFRSMYELADFCRYQILPNSFSQKFVLYFPYDLDFETLCYLVNYLHYPIGFSIQPEVRAWTTAKAEGKWLKPELIGRRLMLYIPEDDKDYTQVHVTSEDGINYTINIASHFSNLKSNSSFEPYQRPIALRAAMEN</sequence>
<dbReference type="EMBL" id="CP060139">
    <property type="protein sequence ID" value="QNR25030.1"/>
    <property type="molecule type" value="Genomic_DNA"/>
</dbReference>
<evidence type="ECO:0000256" key="1">
    <source>
        <dbReference type="SAM" id="Phobius"/>
    </source>
</evidence>
<dbReference type="KEGG" id="chyd:H4K34_04065"/>
<organism evidence="2 3">
    <name type="scientific">Croceimicrobium hydrocarbonivorans</name>
    <dbReference type="NCBI Taxonomy" id="2761580"/>
    <lineage>
        <taxon>Bacteria</taxon>
        <taxon>Pseudomonadati</taxon>
        <taxon>Bacteroidota</taxon>
        <taxon>Flavobacteriia</taxon>
        <taxon>Flavobacteriales</taxon>
        <taxon>Owenweeksiaceae</taxon>
        <taxon>Croceimicrobium</taxon>
    </lineage>
</organism>
<keyword evidence="3" id="KW-1185">Reference proteome</keyword>
<dbReference type="RefSeq" id="WP_210759555.1">
    <property type="nucleotide sequence ID" value="NZ_CP060139.1"/>
</dbReference>
<gene>
    <name evidence="2" type="ORF">H4K34_04065</name>
</gene>
<dbReference type="AlphaFoldDB" id="A0A7H0VH32"/>
<feature type="transmembrane region" description="Helical" evidence="1">
    <location>
        <begin position="6"/>
        <end position="24"/>
    </location>
</feature>
<keyword evidence="1" id="KW-1133">Transmembrane helix</keyword>
<protein>
    <submittedName>
        <fullName evidence="2">Uncharacterized protein</fullName>
    </submittedName>
</protein>